<accession>A0A916VXJ2</accession>
<dbReference type="CDD" id="cd07040">
    <property type="entry name" value="HP"/>
    <property type="match status" value="1"/>
</dbReference>
<sequence length="159" mass="17265">MLREGGQVVLVNEAYSLATGRHASEDIENCRTQQTLSDRGRQQAGKMGALFYARSAPVELVLTSKHCRAQETASIAFRDSKIEVFEPLNELSADEELQAHQIEATISRIQEYGGSGNLIMVSHPSNIAALTGVTPRPGEAIVVMPADNKLTIAARITFN</sequence>
<dbReference type="Gene3D" id="3.40.50.1240">
    <property type="entry name" value="Phosphoglycerate mutase-like"/>
    <property type="match status" value="1"/>
</dbReference>
<evidence type="ECO:0000313" key="1">
    <source>
        <dbReference type="EMBL" id="GGA51196.1"/>
    </source>
</evidence>
<evidence type="ECO:0000313" key="2">
    <source>
        <dbReference type="Proteomes" id="UP000636264"/>
    </source>
</evidence>
<organism evidence="1 2">
    <name type="scientific">Nitratireductor aestuarii</name>
    <dbReference type="NCBI Taxonomy" id="1735103"/>
    <lineage>
        <taxon>Bacteria</taxon>
        <taxon>Pseudomonadati</taxon>
        <taxon>Pseudomonadota</taxon>
        <taxon>Alphaproteobacteria</taxon>
        <taxon>Hyphomicrobiales</taxon>
        <taxon>Phyllobacteriaceae</taxon>
        <taxon>Nitratireductor</taxon>
    </lineage>
</organism>
<dbReference type="SUPFAM" id="SSF53254">
    <property type="entry name" value="Phosphoglycerate mutase-like"/>
    <property type="match status" value="1"/>
</dbReference>
<dbReference type="InterPro" id="IPR029033">
    <property type="entry name" value="His_PPase_superfam"/>
</dbReference>
<dbReference type="EMBL" id="BMIF01000001">
    <property type="protein sequence ID" value="GGA51196.1"/>
    <property type="molecule type" value="Genomic_DNA"/>
</dbReference>
<protein>
    <recommendedName>
        <fullName evidence="3">Histidine phosphatase family protein</fullName>
    </recommendedName>
</protein>
<dbReference type="InterPro" id="IPR013078">
    <property type="entry name" value="His_Pase_superF_clade-1"/>
</dbReference>
<dbReference type="AlphaFoldDB" id="A0A916VXJ2"/>
<comment type="caution">
    <text evidence="1">The sequence shown here is derived from an EMBL/GenBank/DDBJ whole genome shotgun (WGS) entry which is preliminary data.</text>
</comment>
<keyword evidence="2" id="KW-1185">Reference proteome</keyword>
<name>A0A916VXJ2_9HYPH</name>
<gene>
    <name evidence="1" type="ORF">GCM10011385_00570</name>
</gene>
<evidence type="ECO:0008006" key="3">
    <source>
        <dbReference type="Google" id="ProtNLM"/>
    </source>
</evidence>
<dbReference type="Proteomes" id="UP000636264">
    <property type="component" value="Unassembled WGS sequence"/>
</dbReference>
<dbReference type="Pfam" id="PF00300">
    <property type="entry name" value="His_Phos_1"/>
    <property type="match status" value="1"/>
</dbReference>
<reference evidence="1" key="2">
    <citation type="submission" date="2020-09" db="EMBL/GenBank/DDBJ databases">
        <authorList>
            <person name="Sun Q."/>
            <person name="Zhou Y."/>
        </authorList>
    </citation>
    <scope>NUCLEOTIDE SEQUENCE</scope>
    <source>
        <strain evidence="1">CGMCC 1.15320</strain>
    </source>
</reference>
<proteinExistence type="predicted"/>
<reference evidence="1" key="1">
    <citation type="journal article" date="2014" name="Int. J. Syst. Evol. Microbiol.">
        <title>Complete genome sequence of Corynebacterium casei LMG S-19264T (=DSM 44701T), isolated from a smear-ripened cheese.</title>
        <authorList>
            <consortium name="US DOE Joint Genome Institute (JGI-PGF)"/>
            <person name="Walter F."/>
            <person name="Albersmeier A."/>
            <person name="Kalinowski J."/>
            <person name="Ruckert C."/>
        </authorList>
    </citation>
    <scope>NUCLEOTIDE SEQUENCE</scope>
    <source>
        <strain evidence="1">CGMCC 1.15320</strain>
    </source>
</reference>